<feature type="region of interest" description="Disordered" evidence="1">
    <location>
        <begin position="234"/>
        <end position="256"/>
    </location>
</feature>
<feature type="region of interest" description="Disordered" evidence="1">
    <location>
        <begin position="865"/>
        <end position="934"/>
    </location>
</feature>
<feature type="compositionally biased region" description="Polar residues" evidence="1">
    <location>
        <begin position="120"/>
        <end position="132"/>
    </location>
</feature>
<keyword evidence="3" id="KW-1185">Reference proteome</keyword>
<dbReference type="InParanoid" id="A9VAZ3"/>
<dbReference type="AlphaFoldDB" id="A9VAZ3"/>
<name>A9VAZ3_MONBE</name>
<feature type="compositionally biased region" description="Low complexity" evidence="1">
    <location>
        <begin position="179"/>
        <end position="191"/>
    </location>
</feature>
<feature type="compositionally biased region" description="Polar residues" evidence="1">
    <location>
        <begin position="235"/>
        <end position="247"/>
    </location>
</feature>
<protein>
    <submittedName>
        <fullName evidence="2">Uncharacterized protein</fullName>
    </submittedName>
</protein>
<feature type="compositionally biased region" description="Low complexity" evidence="1">
    <location>
        <begin position="880"/>
        <end position="892"/>
    </location>
</feature>
<evidence type="ECO:0000313" key="2">
    <source>
        <dbReference type="EMBL" id="EDQ85249.1"/>
    </source>
</evidence>
<feature type="compositionally biased region" description="Pro residues" evidence="1">
    <location>
        <begin position="452"/>
        <end position="474"/>
    </location>
</feature>
<reference evidence="2 3" key="1">
    <citation type="journal article" date="2008" name="Nature">
        <title>The genome of the choanoflagellate Monosiga brevicollis and the origin of metazoans.</title>
        <authorList>
            <consortium name="JGI Sequencing"/>
            <person name="King N."/>
            <person name="Westbrook M.J."/>
            <person name="Young S.L."/>
            <person name="Kuo A."/>
            <person name="Abedin M."/>
            <person name="Chapman J."/>
            <person name="Fairclough S."/>
            <person name="Hellsten U."/>
            <person name="Isogai Y."/>
            <person name="Letunic I."/>
            <person name="Marr M."/>
            <person name="Pincus D."/>
            <person name="Putnam N."/>
            <person name="Rokas A."/>
            <person name="Wright K.J."/>
            <person name="Zuzow R."/>
            <person name="Dirks W."/>
            <person name="Good M."/>
            <person name="Goodstein D."/>
            <person name="Lemons D."/>
            <person name="Li W."/>
            <person name="Lyons J.B."/>
            <person name="Morris A."/>
            <person name="Nichols S."/>
            <person name="Richter D.J."/>
            <person name="Salamov A."/>
            <person name="Bork P."/>
            <person name="Lim W.A."/>
            <person name="Manning G."/>
            <person name="Miller W.T."/>
            <person name="McGinnis W."/>
            <person name="Shapiro H."/>
            <person name="Tjian R."/>
            <person name="Grigoriev I.V."/>
            <person name="Rokhsar D."/>
        </authorList>
    </citation>
    <scope>NUCLEOTIDE SEQUENCE [LARGE SCALE GENOMIC DNA]</scope>
    <source>
        <strain evidence="3">MX1 / ATCC 50154</strain>
    </source>
</reference>
<feature type="region of interest" description="Disordered" evidence="1">
    <location>
        <begin position="957"/>
        <end position="992"/>
    </location>
</feature>
<feature type="region of interest" description="Disordered" evidence="1">
    <location>
        <begin position="755"/>
        <end position="835"/>
    </location>
</feature>
<evidence type="ECO:0000313" key="3">
    <source>
        <dbReference type="Proteomes" id="UP000001357"/>
    </source>
</evidence>
<feature type="region of interest" description="Disordered" evidence="1">
    <location>
        <begin position="327"/>
        <end position="544"/>
    </location>
</feature>
<feature type="region of interest" description="Disordered" evidence="1">
    <location>
        <begin position="120"/>
        <end position="191"/>
    </location>
</feature>
<dbReference type="Proteomes" id="UP000001357">
    <property type="component" value="Unassembled WGS sequence"/>
</dbReference>
<feature type="compositionally biased region" description="Pro residues" evidence="1">
    <location>
        <begin position="650"/>
        <end position="662"/>
    </location>
</feature>
<feature type="compositionally biased region" description="Pro residues" evidence="1">
    <location>
        <begin position="804"/>
        <end position="816"/>
    </location>
</feature>
<feature type="compositionally biased region" description="Polar residues" evidence="1">
    <location>
        <begin position="334"/>
        <end position="346"/>
    </location>
</feature>
<feature type="compositionally biased region" description="Pro residues" evidence="1">
    <location>
        <begin position="370"/>
        <end position="380"/>
    </location>
</feature>
<evidence type="ECO:0000256" key="1">
    <source>
        <dbReference type="SAM" id="MobiDB-lite"/>
    </source>
</evidence>
<feature type="compositionally biased region" description="Pro residues" evidence="1">
    <location>
        <begin position="697"/>
        <end position="709"/>
    </location>
</feature>
<dbReference type="STRING" id="81824.A9VAZ3"/>
<dbReference type="KEGG" id="mbr:MONBRDRAFT_12017"/>
<organism evidence="2 3">
    <name type="scientific">Monosiga brevicollis</name>
    <name type="common">Choanoflagellate</name>
    <dbReference type="NCBI Taxonomy" id="81824"/>
    <lineage>
        <taxon>Eukaryota</taxon>
        <taxon>Choanoflagellata</taxon>
        <taxon>Craspedida</taxon>
        <taxon>Salpingoecidae</taxon>
        <taxon>Monosiga</taxon>
    </lineage>
</organism>
<feature type="compositionally biased region" description="Pro residues" evidence="1">
    <location>
        <begin position="960"/>
        <end position="973"/>
    </location>
</feature>
<dbReference type="GeneID" id="5895173"/>
<sequence>MATDVVVARPNQATAAPTSTLMGPRQQLLTRRGRLQRAVHGEPTAAQAAPAHYTANEVSNQVTQVMGTYLRDWSERQQEQQTRLLDQQRMLLQETQSQLDRSLKASEGRLAQGIVVHTHAQQPGASTLPQYASKSSPHAPHPHHHTPSLRCSATGTRCRGRGGSCRHSSHRENRAHLTAAPSAPAFASSSSSLDRLVQTAASLRDELAQLRGHTDHQFGALRRTPAPLDRYLAPQSKSPPVSNTYTTPRRAPGQDGMVSEAEAQLAAARRQQEELSTRLALFDSQMDMEDALLDVFGPAHDEETDQAAIRRSVMDAMRRARAQVHWEQAGLPLPTSSESETGSSIAHAQRKFSPRPGTKLYHPDKHSTEPPGPPSDPPKASPSRNPNPRKRRALPHEIGIHGPTAAPFRATRASQLRAEANRQRATQESSRAQKPRRQPSTRVEPKSRAPVPSAPIDPPRATPPPVEASPPTAPAAPAAPWAPEVHDQLLHDILQQLRPPPPEEPAVASPPADVPERADMPEAALSSDTVHPTLTYQAPPTTSWQPAAIGRRALGDAARWTAAAPPDLGTDWHQELARMTEDHVMAAALSAAHISRLPPPPPRSSPAPEAPQNSLLLAHLQPKQIEQLVLDDLVALAGAEAAALRAERAPPLPVESPAPPTPLRSTPDADGLITAPTSRIVTPTPSESDDASVAPATPVPEPQPEPVPRGPATADIQVQTESPRQLVVRASSPVGFGPASPQLIGTAISEASEPISRLADATLSTPPNSPPFKSHGAAHQETQTTDPIQSPSRSSSIADVLTSPPAPVASTPPPDVGPITNEDVTSIASHPSSVSMHSVGLSAAWPVSGGHAAMSLLSVGEVSLPSELDSSQASREPGQLSASSSSALSELSQGDESAWSEGQVGQEPWAAAHQNAWAESRTSEEHSDADSSSLALSEGLLSLGELPVAAPVTATWWPAAPQPRPAPRTPMPHPASALGSPLHSPTGHVSPANVRDWSVQETEHAAWHVQAPFATGQRSSPVAHLADHLSEDDGSSF</sequence>
<feature type="compositionally biased region" description="Polar residues" evidence="1">
    <location>
        <begin position="526"/>
        <end position="544"/>
    </location>
</feature>
<accession>A9VAZ3</accession>
<dbReference type="RefSeq" id="XP_001749870.1">
    <property type="nucleotide sequence ID" value="XM_001749818.1"/>
</dbReference>
<feature type="region of interest" description="Disordered" evidence="1">
    <location>
        <begin position="1016"/>
        <end position="1037"/>
    </location>
</feature>
<feature type="compositionally biased region" description="Polar residues" evidence="1">
    <location>
        <begin position="675"/>
        <end position="686"/>
    </location>
</feature>
<feature type="compositionally biased region" description="Low complexity" evidence="1">
    <location>
        <begin position="148"/>
        <end position="157"/>
    </location>
</feature>
<dbReference type="EMBL" id="CH991575">
    <property type="protein sequence ID" value="EDQ85249.1"/>
    <property type="molecule type" value="Genomic_DNA"/>
</dbReference>
<proteinExistence type="predicted"/>
<feature type="compositionally biased region" description="Polar residues" evidence="1">
    <location>
        <begin position="822"/>
        <end position="835"/>
    </location>
</feature>
<feature type="region of interest" description="Disordered" evidence="1">
    <location>
        <begin position="648"/>
        <end position="724"/>
    </location>
</feature>
<gene>
    <name evidence="2" type="ORF">MONBRDRAFT_12017</name>
</gene>
<feature type="compositionally biased region" description="Polar residues" evidence="1">
    <location>
        <begin position="423"/>
        <end position="432"/>
    </location>
</feature>
<feature type="compositionally biased region" description="Polar residues" evidence="1">
    <location>
        <begin position="780"/>
        <end position="797"/>
    </location>
</feature>